<dbReference type="PATRIC" id="fig|28092.6.peg.2235"/>
<dbReference type="EMBL" id="LAQU01000007">
    <property type="protein sequence ID" value="KKB63875.1"/>
    <property type="molecule type" value="Genomic_DNA"/>
</dbReference>
<evidence type="ECO:0000313" key="1">
    <source>
        <dbReference type="EMBL" id="KKB63875.1"/>
    </source>
</evidence>
<comment type="caution">
    <text evidence="1">The sequence shown here is derived from an EMBL/GenBank/DDBJ whole genome shotgun (WGS) entry which is preliminary data.</text>
</comment>
<gene>
    <name evidence="1" type="ORF">WM40_09495</name>
</gene>
<sequence>MHRHPFAYAHPLGVLLTLGFALFAVLPERPILVESGTTDGVRHDHLSRSALEESAAGHGLRRNCIGTPGPNAARMRRDHLANGMPSGFVRGAIDMAICAGGRFRHIQLSDVLNDVARMTGRVTAACSRRGHAHNLRRNRSFYSALADTALTASGTLKKAFRMAFLQEVQFTA</sequence>
<accession>A0A0F5K1R8</accession>
<evidence type="ECO:0000313" key="2">
    <source>
        <dbReference type="Proteomes" id="UP000033618"/>
    </source>
</evidence>
<proteinExistence type="predicted"/>
<dbReference type="AlphaFoldDB" id="A0A0F5K1R8"/>
<name>A0A0F5K1R8_9BURK</name>
<keyword evidence="2" id="KW-1185">Reference proteome</keyword>
<organism evidence="1 2">
    <name type="scientific">Robbsia andropogonis</name>
    <dbReference type="NCBI Taxonomy" id="28092"/>
    <lineage>
        <taxon>Bacteria</taxon>
        <taxon>Pseudomonadati</taxon>
        <taxon>Pseudomonadota</taxon>
        <taxon>Betaproteobacteria</taxon>
        <taxon>Burkholderiales</taxon>
        <taxon>Burkholderiaceae</taxon>
        <taxon>Robbsia</taxon>
    </lineage>
</organism>
<protein>
    <submittedName>
        <fullName evidence="1">Uncharacterized protein</fullName>
    </submittedName>
</protein>
<dbReference type="Proteomes" id="UP000033618">
    <property type="component" value="Unassembled WGS sequence"/>
</dbReference>
<reference evidence="1 2" key="1">
    <citation type="submission" date="2015-03" db="EMBL/GenBank/DDBJ databases">
        <title>Draft Genome Sequence of Burkholderia andropogonis type strain ICMP2807, isolated from Sorghum bicolor.</title>
        <authorList>
            <person name="Lopes-Santos L."/>
            <person name="Castro D.B."/>
            <person name="Ottoboni L.M."/>
            <person name="Park D."/>
            <person name="Weirc B.S."/>
            <person name="Destefano S.A."/>
        </authorList>
    </citation>
    <scope>NUCLEOTIDE SEQUENCE [LARGE SCALE GENOMIC DNA]</scope>
    <source>
        <strain evidence="1 2">ICMP2807</strain>
    </source>
</reference>